<dbReference type="Proteomes" id="UP000823674">
    <property type="component" value="Chromosome A04"/>
</dbReference>
<comment type="caution">
    <text evidence="1">The sequence shown here is derived from an EMBL/GenBank/DDBJ whole genome shotgun (WGS) entry which is preliminary data.</text>
</comment>
<organism evidence="1 2">
    <name type="scientific">Brassica rapa subsp. trilocularis</name>
    <dbReference type="NCBI Taxonomy" id="1813537"/>
    <lineage>
        <taxon>Eukaryota</taxon>
        <taxon>Viridiplantae</taxon>
        <taxon>Streptophyta</taxon>
        <taxon>Embryophyta</taxon>
        <taxon>Tracheophyta</taxon>
        <taxon>Spermatophyta</taxon>
        <taxon>Magnoliopsida</taxon>
        <taxon>eudicotyledons</taxon>
        <taxon>Gunneridae</taxon>
        <taxon>Pentapetalae</taxon>
        <taxon>rosids</taxon>
        <taxon>malvids</taxon>
        <taxon>Brassicales</taxon>
        <taxon>Brassicaceae</taxon>
        <taxon>Brassiceae</taxon>
        <taxon>Brassica</taxon>
    </lineage>
</organism>
<gene>
    <name evidence="1" type="primary">A04g505400.1_BraROA</name>
    <name evidence="1" type="ORF">IGI04_015682</name>
</gene>
<keyword evidence="2" id="KW-1185">Reference proteome</keyword>
<evidence type="ECO:0000313" key="2">
    <source>
        <dbReference type="Proteomes" id="UP000823674"/>
    </source>
</evidence>
<reference evidence="1 2" key="1">
    <citation type="submission" date="2021-03" db="EMBL/GenBank/DDBJ databases">
        <authorList>
            <person name="King G.J."/>
            <person name="Bancroft I."/>
            <person name="Baten A."/>
            <person name="Bloomfield J."/>
            <person name="Borpatragohain P."/>
            <person name="He Z."/>
            <person name="Irish N."/>
            <person name="Irwin J."/>
            <person name="Liu K."/>
            <person name="Mauleon R.P."/>
            <person name="Moore J."/>
            <person name="Morris R."/>
            <person name="Ostergaard L."/>
            <person name="Wang B."/>
            <person name="Wells R."/>
        </authorList>
    </citation>
    <scope>NUCLEOTIDE SEQUENCE [LARGE SCALE GENOMIC DNA]</scope>
    <source>
        <strain evidence="1">R-o-18</strain>
        <tissue evidence="1">Leaf</tissue>
    </source>
</reference>
<evidence type="ECO:0000313" key="1">
    <source>
        <dbReference type="EMBL" id="KAG5401075.1"/>
    </source>
</evidence>
<protein>
    <submittedName>
        <fullName evidence="1">Uncharacterized protein</fullName>
    </submittedName>
</protein>
<dbReference type="EMBL" id="JADBGQ010000004">
    <property type="protein sequence ID" value="KAG5401075.1"/>
    <property type="molecule type" value="Genomic_DNA"/>
</dbReference>
<proteinExistence type="predicted"/>
<name>A0ABQ7MR84_BRACM</name>
<accession>A0ABQ7MR84</accession>
<sequence length="97" mass="11508">MNQPRELNTTYLTVLKSLLIRGKRKLTEISETLLSPSARRSTSSSFRSGRIRDWRRDVRLLQRLHRREFKITPFIIISNILPRPSSLLLNQHRLLRS</sequence>